<dbReference type="SUPFAM" id="SSF51430">
    <property type="entry name" value="NAD(P)-linked oxidoreductase"/>
    <property type="match status" value="1"/>
</dbReference>
<reference evidence="2 3" key="1">
    <citation type="submission" date="2023-06" db="EMBL/GenBank/DDBJ databases">
        <title>Draft genome sequence of Gleimia hominis type strain CCUG 57540T.</title>
        <authorList>
            <person name="Salva-Serra F."/>
            <person name="Cardew S."/>
            <person name="Jensie Markopoulos S."/>
            <person name="Ohlen M."/>
            <person name="Inganas E."/>
            <person name="Svensson-Stadler L."/>
            <person name="Moore E.R.B."/>
        </authorList>
    </citation>
    <scope>NUCLEOTIDE SEQUENCE [LARGE SCALE GENOMIC DNA]</scope>
    <source>
        <strain evidence="2 3">CCUG 57540</strain>
    </source>
</reference>
<organism evidence="2 3">
    <name type="scientific">Gleimia hominis</name>
    <dbReference type="NCBI Taxonomy" id="595468"/>
    <lineage>
        <taxon>Bacteria</taxon>
        <taxon>Bacillati</taxon>
        <taxon>Actinomycetota</taxon>
        <taxon>Actinomycetes</taxon>
        <taxon>Actinomycetales</taxon>
        <taxon>Actinomycetaceae</taxon>
        <taxon>Gleimia</taxon>
    </lineage>
</organism>
<dbReference type="Pfam" id="PF00248">
    <property type="entry name" value="Aldo_ket_red"/>
    <property type="match status" value="1"/>
</dbReference>
<dbReference type="Gene3D" id="3.20.20.100">
    <property type="entry name" value="NADP-dependent oxidoreductase domain"/>
    <property type="match status" value="1"/>
</dbReference>
<feature type="domain" description="NADP-dependent oxidoreductase" evidence="1">
    <location>
        <begin position="17"/>
        <end position="306"/>
    </location>
</feature>
<protein>
    <submittedName>
        <fullName evidence="2">Aldo/keto reductase</fullName>
    </submittedName>
</protein>
<dbReference type="EMBL" id="JASXSX010000001">
    <property type="protein sequence ID" value="MDT3767580.1"/>
    <property type="molecule type" value="Genomic_DNA"/>
</dbReference>
<dbReference type="InterPro" id="IPR023210">
    <property type="entry name" value="NADP_OxRdtase_dom"/>
</dbReference>
<proteinExistence type="predicted"/>
<name>A0ABU3IB30_9ACTO</name>
<sequence>MQQVRLGSSGLQVSNFGLGTLTWGQDTTEDEATRILHAYADAGGTTIDTAPTYGGGEGETTLGNVLAQEFNREDFTLITKGGFANHPHWRHSNARGTLLASIDRSLQHLQTDYIDLFLLQGSDPHTPIEETLSAIDIAARTGRVRYFGVSNMSAWDTAEVFYLARQLTIPTSAVEAEYSVLRRGVERELLPACKRHGIGFIAWSALARGVLTGKYRHSTPADSRGASPLLAGFVQPLLTEQNASAVEGVFAAAKGLDASPIEVALGWLKAQTGVMCSLIGPRTEIQMQQVAAGLDFELPQPLVQAVSDLLPVTRDYPEVGVQSSSPSSS</sequence>
<evidence type="ECO:0000313" key="2">
    <source>
        <dbReference type="EMBL" id="MDT3767580.1"/>
    </source>
</evidence>
<gene>
    <name evidence="2" type="ORF">QS713_05825</name>
</gene>
<dbReference type="PANTHER" id="PTHR43364:SF18">
    <property type="entry name" value="OXIDOREDUCTASE"/>
    <property type="match status" value="1"/>
</dbReference>
<dbReference type="InterPro" id="IPR050523">
    <property type="entry name" value="AKR_Detox_Biosynth"/>
</dbReference>
<dbReference type="PANTHER" id="PTHR43364">
    <property type="entry name" value="NADH-SPECIFIC METHYLGLYOXAL REDUCTASE-RELATED"/>
    <property type="match status" value="1"/>
</dbReference>
<keyword evidence="3" id="KW-1185">Reference proteome</keyword>
<dbReference type="RefSeq" id="WP_313273256.1">
    <property type="nucleotide sequence ID" value="NZ_JASXSX010000001.1"/>
</dbReference>
<comment type="caution">
    <text evidence="2">The sequence shown here is derived from an EMBL/GenBank/DDBJ whole genome shotgun (WGS) entry which is preliminary data.</text>
</comment>
<evidence type="ECO:0000259" key="1">
    <source>
        <dbReference type="Pfam" id="PF00248"/>
    </source>
</evidence>
<dbReference type="Proteomes" id="UP001247542">
    <property type="component" value="Unassembled WGS sequence"/>
</dbReference>
<dbReference type="InterPro" id="IPR036812">
    <property type="entry name" value="NAD(P)_OxRdtase_dom_sf"/>
</dbReference>
<accession>A0ABU3IB30</accession>
<evidence type="ECO:0000313" key="3">
    <source>
        <dbReference type="Proteomes" id="UP001247542"/>
    </source>
</evidence>